<keyword evidence="2" id="KW-1185">Reference proteome</keyword>
<proteinExistence type="predicted"/>
<gene>
    <name evidence="1" type="ORF">CTEN210_16689</name>
</gene>
<dbReference type="EMBL" id="BLLK01000069">
    <property type="protein sequence ID" value="GFH60213.1"/>
    <property type="molecule type" value="Genomic_DNA"/>
</dbReference>
<organism evidence="1 2">
    <name type="scientific">Chaetoceros tenuissimus</name>
    <dbReference type="NCBI Taxonomy" id="426638"/>
    <lineage>
        <taxon>Eukaryota</taxon>
        <taxon>Sar</taxon>
        <taxon>Stramenopiles</taxon>
        <taxon>Ochrophyta</taxon>
        <taxon>Bacillariophyta</taxon>
        <taxon>Coscinodiscophyceae</taxon>
        <taxon>Chaetocerotophycidae</taxon>
        <taxon>Chaetocerotales</taxon>
        <taxon>Chaetocerotaceae</taxon>
        <taxon>Chaetoceros</taxon>
    </lineage>
</organism>
<evidence type="ECO:0000313" key="1">
    <source>
        <dbReference type="EMBL" id="GFH60213.1"/>
    </source>
</evidence>
<sequence>MHTIGGSEYDDMKQVRLLQLPSSDGQDELKTLASICVKRNIIFHPKLHVDPESEHEILSKGFSKALLPLLRVCLQHASVEGEQPQGLAQLTGLTNYARSALSGDSMVTSPYLDNLLAESTKNDDKKINLDAIYAISMDEVREGSTSIGIGSYLDARDGWTVLAKEYAQYPANHKYCKEGYVVEADSQLFQKMGGNCVSIEYIGDHENPEYWKNSGGAMARFFFL</sequence>
<dbReference type="Proteomes" id="UP001054902">
    <property type="component" value="Unassembled WGS sequence"/>
</dbReference>
<reference evidence="1 2" key="1">
    <citation type="journal article" date="2021" name="Sci. Rep.">
        <title>The genome of the diatom Chaetoceros tenuissimus carries an ancient integrated fragment of an extant virus.</title>
        <authorList>
            <person name="Hongo Y."/>
            <person name="Kimura K."/>
            <person name="Takaki Y."/>
            <person name="Yoshida Y."/>
            <person name="Baba S."/>
            <person name="Kobayashi G."/>
            <person name="Nagasaki K."/>
            <person name="Hano T."/>
            <person name="Tomaru Y."/>
        </authorList>
    </citation>
    <scope>NUCLEOTIDE SEQUENCE [LARGE SCALE GENOMIC DNA]</scope>
    <source>
        <strain evidence="1 2">NIES-3715</strain>
    </source>
</reference>
<protein>
    <submittedName>
        <fullName evidence="1">Uncharacterized protein</fullName>
    </submittedName>
</protein>
<dbReference type="AlphaFoldDB" id="A0AAD3HEN3"/>
<comment type="caution">
    <text evidence="1">The sequence shown here is derived from an EMBL/GenBank/DDBJ whole genome shotgun (WGS) entry which is preliminary data.</text>
</comment>
<evidence type="ECO:0000313" key="2">
    <source>
        <dbReference type="Proteomes" id="UP001054902"/>
    </source>
</evidence>
<name>A0AAD3HEN3_9STRA</name>
<accession>A0AAD3HEN3</accession>